<protein>
    <submittedName>
        <fullName evidence="3">E3 ubiquitin-protein ligase TRIM71</fullName>
    </submittedName>
</protein>
<evidence type="ECO:0000256" key="1">
    <source>
        <dbReference type="ARBA" id="ARBA00022737"/>
    </source>
</evidence>
<feature type="repeat" description="NHL" evidence="2">
    <location>
        <begin position="1"/>
        <end position="29"/>
    </location>
</feature>
<dbReference type="InterPro" id="IPR050952">
    <property type="entry name" value="TRIM-NHL_E3_ligases"/>
</dbReference>
<keyword evidence="1" id="KW-0677">Repeat</keyword>
<dbReference type="Gene3D" id="2.120.10.30">
    <property type="entry name" value="TolB, C-terminal domain"/>
    <property type="match status" value="2"/>
</dbReference>
<dbReference type="InterPro" id="IPR001258">
    <property type="entry name" value="NHL_repeat"/>
</dbReference>
<dbReference type="GO" id="GO:0008270">
    <property type="term" value="F:zinc ion binding"/>
    <property type="evidence" value="ECO:0007669"/>
    <property type="project" value="UniProtKB-KW"/>
</dbReference>
<feature type="non-terminal residue" evidence="3">
    <location>
        <position position="1"/>
    </location>
</feature>
<dbReference type="SUPFAM" id="SSF101898">
    <property type="entry name" value="NHL repeat"/>
    <property type="match status" value="1"/>
</dbReference>
<proteinExistence type="predicted"/>
<comment type="caution">
    <text evidence="3">The sequence shown here is derived from an EMBL/GenBank/DDBJ whole genome shotgun (WGS) entry which is preliminary data.</text>
</comment>
<sequence>NPLGVSFDSTRNVYIADTFNRRVQVFTADGEHIRQFEKRGSNKNGIAMDSNNIVYVSDSANNISVFTKEGHFLTSFGTQGNRPGQFNRPSGMAISRNGVIYVSDCINERIQVF</sequence>
<dbReference type="Proteomes" id="UP001174909">
    <property type="component" value="Unassembled WGS sequence"/>
</dbReference>
<dbReference type="Pfam" id="PF01436">
    <property type="entry name" value="NHL"/>
    <property type="match status" value="2"/>
</dbReference>
<evidence type="ECO:0000256" key="2">
    <source>
        <dbReference type="PROSITE-ProRule" id="PRU00504"/>
    </source>
</evidence>
<dbReference type="CDD" id="cd05819">
    <property type="entry name" value="NHL"/>
    <property type="match status" value="1"/>
</dbReference>
<dbReference type="PANTHER" id="PTHR24104">
    <property type="entry name" value="E3 UBIQUITIN-PROTEIN LIGASE NHLRC1-RELATED"/>
    <property type="match status" value="1"/>
</dbReference>
<dbReference type="PANTHER" id="PTHR24104:SF25">
    <property type="entry name" value="PROTEIN LIN-41"/>
    <property type="match status" value="1"/>
</dbReference>
<feature type="repeat" description="NHL" evidence="2">
    <location>
        <begin position="73"/>
        <end position="113"/>
    </location>
</feature>
<dbReference type="EMBL" id="CASHTH010003919">
    <property type="protein sequence ID" value="CAI8051319.1"/>
    <property type="molecule type" value="Genomic_DNA"/>
</dbReference>
<name>A0AA35TPB4_GEOBA</name>
<dbReference type="AlphaFoldDB" id="A0AA35TPB4"/>
<gene>
    <name evidence="3" type="ORF">GBAR_LOCUS28104</name>
</gene>
<organism evidence="3 4">
    <name type="scientific">Geodia barretti</name>
    <name type="common">Barrett's horny sponge</name>
    <dbReference type="NCBI Taxonomy" id="519541"/>
    <lineage>
        <taxon>Eukaryota</taxon>
        <taxon>Metazoa</taxon>
        <taxon>Porifera</taxon>
        <taxon>Demospongiae</taxon>
        <taxon>Heteroscleromorpha</taxon>
        <taxon>Tetractinellida</taxon>
        <taxon>Astrophorina</taxon>
        <taxon>Geodiidae</taxon>
        <taxon>Geodia</taxon>
    </lineage>
</organism>
<reference evidence="3" key="1">
    <citation type="submission" date="2023-03" db="EMBL/GenBank/DDBJ databases">
        <authorList>
            <person name="Steffen K."/>
            <person name="Cardenas P."/>
        </authorList>
    </citation>
    <scope>NUCLEOTIDE SEQUENCE</scope>
</reference>
<keyword evidence="4" id="KW-1185">Reference proteome</keyword>
<dbReference type="InterPro" id="IPR011042">
    <property type="entry name" value="6-blade_b-propeller_TolB-like"/>
</dbReference>
<dbReference type="PROSITE" id="PS51125">
    <property type="entry name" value="NHL"/>
    <property type="match status" value="2"/>
</dbReference>
<evidence type="ECO:0000313" key="4">
    <source>
        <dbReference type="Proteomes" id="UP001174909"/>
    </source>
</evidence>
<evidence type="ECO:0000313" key="3">
    <source>
        <dbReference type="EMBL" id="CAI8051319.1"/>
    </source>
</evidence>
<accession>A0AA35TPB4</accession>